<keyword evidence="2 5" id="KW-0812">Transmembrane</keyword>
<dbReference type="AlphaFoldDB" id="A0A8I1ADC8"/>
<evidence type="ECO:0000256" key="5">
    <source>
        <dbReference type="SAM" id="Phobius"/>
    </source>
</evidence>
<dbReference type="Proteomes" id="UP000633619">
    <property type="component" value="Unassembled WGS sequence"/>
</dbReference>
<dbReference type="GO" id="GO:0016020">
    <property type="term" value="C:membrane"/>
    <property type="evidence" value="ECO:0007669"/>
    <property type="project" value="UniProtKB-SubCell"/>
</dbReference>
<evidence type="ECO:0000313" key="6">
    <source>
        <dbReference type="EMBL" id="MBH8595796.1"/>
    </source>
</evidence>
<comment type="subcellular location">
    <subcellularLocation>
        <location evidence="1">Membrane</location>
        <topology evidence="1">Multi-pass membrane protein</topology>
    </subcellularLocation>
</comment>
<dbReference type="GO" id="GO:0004671">
    <property type="term" value="F:protein C-terminal S-isoprenylcysteine carboxyl O-methyltransferase activity"/>
    <property type="evidence" value="ECO:0007669"/>
    <property type="project" value="InterPro"/>
</dbReference>
<dbReference type="Pfam" id="PF04140">
    <property type="entry name" value="ICMT"/>
    <property type="match status" value="1"/>
</dbReference>
<dbReference type="InterPro" id="IPR052527">
    <property type="entry name" value="Metal_cation-efflux_comp"/>
</dbReference>
<gene>
    <name evidence="6" type="ORF">I8U20_10680</name>
</gene>
<evidence type="ECO:0000256" key="1">
    <source>
        <dbReference type="ARBA" id="ARBA00004141"/>
    </source>
</evidence>
<evidence type="ECO:0000313" key="7">
    <source>
        <dbReference type="Proteomes" id="UP000633619"/>
    </source>
</evidence>
<protein>
    <recommendedName>
        <fullName evidence="8">Isoprenylcysteine carboxyl methyltransferase</fullName>
    </recommendedName>
</protein>
<sequence length="191" mass="22933">MIMPVRGSWLLWILVIVQRLYELRIAQKNARWIREQGGVEYGGKHYPWLVLIHGCFFLSLLLEGRWGRTEPVSWWWVPFLLFLGVQGLRIWVMRSLGKYWNTRIYVIPGRKPQNRGPYRYIRHPNYVVVLLEFVLLPLCFGAYGTLIVFPLVNFLFLYLIRIPAEEKAWQMYGEDPDEIMKKHRFFPSFQK</sequence>
<dbReference type="InterPro" id="IPR007269">
    <property type="entry name" value="ICMT_MeTrfase"/>
</dbReference>
<dbReference type="EMBL" id="JAECVW010000006">
    <property type="protein sequence ID" value="MBH8595796.1"/>
    <property type="molecule type" value="Genomic_DNA"/>
</dbReference>
<evidence type="ECO:0000256" key="4">
    <source>
        <dbReference type="ARBA" id="ARBA00023136"/>
    </source>
</evidence>
<reference evidence="6 7" key="1">
    <citation type="submission" date="2020-12" db="EMBL/GenBank/DDBJ databases">
        <title>WGS of Thermoactinomyces spp.</title>
        <authorList>
            <person name="Cheng K."/>
        </authorList>
    </citation>
    <scope>NUCLEOTIDE SEQUENCE [LARGE SCALE GENOMIC DNA]</scope>
    <source>
        <strain evidence="7">CICC 10671\DSM 43846</strain>
    </source>
</reference>
<dbReference type="PANTHER" id="PTHR43847">
    <property type="entry name" value="BLL3993 PROTEIN"/>
    <property type="match status" value="1"/>
</dbReference>
<keyword evidence="7" id="KW-1185">Reference proteome</keyword>
<feature type="transmembrane region" description="Helical" evidence="5">
    <location>
        <begin position="134"/>
        <end position="160"/>
    </location>
</feature>
<keyword evidence="3 5" id="KW-1133">Transmembrane helix</keyword>
<accession>A0A8I1ADC8</accession>
<proteinExistence type="predicted"/>
<comment type="caution">
    <text evidence="6">The sequence shown here is derived from an EMBL/GenBank/DDBJ whole genome shotgun (WGS) entry which is preliminary data.</text>
</comment>
<organism evidence="6 7">
    <name type="scientific">Thermoactinomyces intermedius</name>
    <dbReference type="NCBI Taxonomy" id="2024"/>
    <lineage>
        <taxon>Bacteria</taxon>
        <taxon>Bacillati</taxon>
        <taxon>Bacillota</taxon>
        <taxon>Bacilli</taxon>
        <taxon>Bacillales</taxon>
        <taxon>Thermoactinomycetaceae</taxon>
        <taxon>Thermoactinomyces</taxon>
    </lineage>
</organism>
<evidence type="ECO:0000256" key="3">
    <source>
        <dbReference type="ARBA" id="ARBA00022989"/>
    </source>
</evidence>
<feature type="transmembrane region" description="Helical" evidence="5">
    <location>
        <begin position="74"/>
        <end position="92"/>
    </location>
</feature>
<evidence type="ECO:0000256" key="2">
    <source>
        <dbReference type="ARBA" id="ARBA00022692"/>
    </source>
</evidence>
<keyword evidence="4 5" id="KW-0472">Membrane</keyword>
<name>A0A8I1ADC8_THEIN</name>
<dbReference type="PANTHER" id="PTHR43847:SF1">
    <property type="entry name" value="BLL3993 PROTEIN"/>
    <property type="match status" value="1"/>
</dbReference>
<evidence type="ECO:0008006" key="8">
    <source>
        <dbReference type="Google" id="ProtNLM"/>
    </source>
</evidence>
<dbReference type="Gene3D" id="1.20.120.1630">
    <property type="match status" value="1"/>
</dbReference>